<gene>
    <name evidence="1" type="ORF">C1C97_005870</name>
</gene>
<dbReference type="AlphaFoldDB" id="A0A495AB48"/>
<accession>A0A495AB48</accession>
<reference evidence="1 2" key="1">
    <citation type="submission" date="2018-10" db="EMBL/GenBank/DDBJ databases">
        <title>Kocuria tytouropygialis sp. nov., isolated from the uropygial gland of an American barn owl (Tyto furcata).</title>
        <authorList>
            <person name="Braun M.S."/>
            <person name="Wang E."/>
            <person name="Zimmermann S."/>
            <person name="Wagner H."/>
            <person name="Wink M."/>
        </authorList>
    </citation>
    <scope>NUCLEOTIDE SEQUENCE [LARGE SCALE GENOMIC DNA]</scope>
    <source>
        <strain evidence="1 2">442</strain>
    </source>
</reference>
<dbReference type="EMBL" id="PNJG02000001">
    <property type="protein sequence ID" value="RKQ37102.1"/>
    <property type="molecule type" value="Genomic_DNA"/>
</dbReference>
<evidence type="ECO:0000313" key="1">
    <source>
        <dbReference type="EMBL" id="RKQ37102.1"/>
    </source>
</evidence>
<organism evidence="1 2">
    <name type="scientific">Kocuria tytonis</name>
    <dbReference type="NCBI Taxonomy" id="2054280"/>
    <lineage>
        <taxon>Bacteria</taxon>
        <taxon>Bacillati</taxon>
        <taxon>Actinomycetota</taxon>
        <taxon>Actinomycetes</taxon>
        <taxon>Micrococcales</taxon>
        <taxon>Micrococcaceae</taxon>
        <taxon>Kocuria</taxon>
    </lineage>
</organism>
<evidence type="ECO:0000313" key="2">
    <source>
        <dbReference type="Proteomes" id="UP000249516"/>
    </source>
</evidence>
<proteinExistence type="predicted"/>
<sequence length="95" mass="10489">MKSMDVQTGFPDLEIVEGVENPRCSWNESVCTASVEYRIRRRAGEDTAESAVGGEVELLCPRHYVLSLARLLEVHEAECGTPAAEHLAEYGPLNQ</sequence>
<comment type="caution">
    <text evidence="1">The sequence shown here is derived from an EMBL/GenBank/DDBJ whole genome shotgun (WGS) entry which is preliminary data.</text>
</comment>
<name>A0A495AB48_9MICC</name>
<protein>
    <submittedName>
        <fullName evidence="1">Uncharacterized protein</fullName>
    </submittedName>
</protein>
<keyword evidence="2" id="KW-1185">Reference proteome</keyword>
<dbReference type="Proteomes" id="UP000249516">
    <property type="component" value="Unassembled WGS sequence"/>
</dbReference>